<dbReference type="EMBL" id="BRYB01000447">
    <property type="protein sequence ID" value="GMI30197.1"/>
    <property type="molecule type" value="Genomic_DNA"/>
</dbReference>
<evidence type="ECO:0000313" key="1">
    <source>
        <dbReference type="EMBL" id="GMI30197.1"/>
    </source>
</evidence>
<dbReference type="Pfam" id="PF00612">
    <property type="entry name" value="IQ"/>
    <property type="match status" value="1"/>
</dbReference>
<name>A0ABQ6MQI7_9STRA</name>
<proteinExistence type="predicted"/>
<keyword evidence="2" id="KW-1185">Reference proteome</keyword>
<dbReference type="PROSITE" id="PS50096">
    <property type="entry name" value="IQ"/>
    <property type="match status" value="2"/>
</dbReference>
<feature type="non-terminal residue" evidence="1">
    <location>
        <position position="1"/>
    </location>
</feature>
<evidence type="ECO:0000313" key="2">
    <source>
        <dbReference type="Proteomes" id="UP001165060"/>
    </source>
</evidence>
<accession>A0ABQ6MQI7</accession>
<dbReference type="SMART" id="SM00015">
    <property type="entry name" value="IQ"/>
    <property type="match status" value="3"/>
</dbReference>
<gene>
    <name evidence="1" type="ORF">TeGR_g12396</name>
</gene>
<sequence length="567" mass="66041">PPPHPRSYSFNFEVAGCPLVAVFCLVKEPMFLVKIDGFDESMADYDVSIRPSKNLTKEERLAKMERKHKKRYCLELTVIQEGSMGEREIVFKQLMTQAELQHLVPKKIGFIRFEHVDLENDNVVRHMRSWLPHIARRVVVKKGKVGENEARFNRDLALVKKLKFERTLYRTCGRVSWGPLWRDWWVCFYIQVEVRLDECRLLLSGFSKDKRHPGVHKMWVSCRQMTNVLGFHNKIDWREFLEKKDEEVEAGFKLLIATLRLVNTVNGPRLIIRGEETEYQLVQWPEERGQHRLEKNSATCIQKVQRGRMGRKRAREIRELNDIEVAAKQRLQKMALEKKRRSSAAVTLQASIKRGNARKRADKLRVIDEEDRRHKQLAWELEQMKAKKAVVVQSVWRGALGRRRFSRLALERRAAEMERQGIFECDVVVNGTRLYVEGRIQLGLSNVDDMIIKIEAVDHRMDRRAKITVGNNVVSKVVEEMEEDFLSQGDRMQGGLGPVKEALNLRGVFLRVVDKLTLFKSIEKNIFLLAFRKEGAASAAVQKEVANKKEAEELKRRQKARRVSGIL</sequence>
<protein>
    <submittedName>
        <fullName evidence="1">Uncharacterized protein</fullName>
    </submittedName>
</protein>
<reference evidence="1 2" key="1">
    <citation type="journal article" date="2023" name="Commun. Biol.">
        <title>Genome analysis of Parmales, the sister group of diatoms, reveals the evolutionary specialization of diatoms from phago-mixotrophs to photoautotrophs.</title>
        <authorList>
            <person name="Ban H."/>
            <person name="Sato S."/>
            <person name="Yoshikawa S."/>
            <person name="Yamada K."/>
            <person name="Nakamura Y."/>
            <person name="Ichinomiya M."/>
            <person name="Sato N."/>
            <person name="Blanc-Mathieu R."/>
            <person name="Endo H."/>
            <person name="Kuwata A."/>
            <person name="Ogata H."/>
        </authorList>
    </citation>
    <scope>NUCLEOTIDE SEQUENCE [LARGE SCALE GENOMIC DNA]</scope>
</reference>
<comment type="caution">
    <text evidence="1">The sequence shown here is derived from an EMBL/GenBank/DDBJ whole genome shotgun (WGS) entry which is preliminary data.</text>
</comment>
<dbReference type="InterPro" id="IPR000048">
    <property type="entry name" value="IQ_motif_EF-hand-BS"/>
</dbReference>
<organism evidence="1 2">
    <name type="scientific">Tetraparma gracilis</name>
    <dbReference type="NCBI Taxonomy" id="2962635"/>
    <lineage>
        <taxon>Eukaryota</taxon>
        <taxon>Sar</taxon>
        <taxon>Stramenopiles</taxon>
        <taxon>Ochrophyta</taxon>
        <taxon>Bolidophyceae</taxon>
        <taxon>Parmales</taxon>
        <taxon>Triparmaceae</taxon>
        <taxon>Tetraparma</taxon>
    </lineage>
</organism>
<dbReference type="Proteomes" id="UP001165060">
    <property type="component" value="Unassembled WGS sequence"/>
</dbReference>